<feature type="region of interest" description="Disordered" evidence="1">
    <location>
        <begin position="218"/>
        <end position="243"/>
    </location>
</feature>
<feature type="domain" description="C2H2-type" evidence="2">
    <location>
        <begin position="50"/>
        <end position="70"/>
    </location>
</feature>
<sequence length="312" mass="33503">MSDSSSSDSPPLKGNDSKNNLDKSTTPVALRTRQFSTQVSFRRAAELGQCKICPARFDSPLRLMKHVINHKSNAKRRKALEAIDSLYQSTPKQNVSPTPQPRSLFDKFKSTFPELFTQEMIKNPDPHTIFDPEASSSQLVPPSAQIVSPPIQFDSHSSSSPFQDDIISTLNQMITSVTKILDRPSFSDSELSSRLLHPSICNLSDTSSTLNIPVQSNALTKSPSSSSLHDTSSAHPATSPIRSTKSASPAVISQCASLPSSIGCVPVIVMSPPASSVALPRFPVSPAASALQVQVSSLVSNAENSGLLFFDP</sequence>
<protein>
    <recommendedName>
        <fullName evidence="2">C2H2-type domain-containing protein</fullName>
    </recommendedName>
</protein>
<reference evidence="3" key="1">
    <citation type="submission" date="2020-08" db="EMBL/GenBank/DDBJ databases">
        <title>Multicomponent nature underlies the extraordinary mechanical properties of spider dragline silk.</title>
        <authorList>
            <person name="Kono N."/>
            <person name="Nakamura H."/>
            <person name="Mori M."/>
            <person name="Yoshida Y."/>
            <person name="Ohtoshi R."/>
            <person name="Malay A.D."/>
            <person name="Moran D.A.P."/>
            <person name="Tomita M."/>
            <person name="Numata K."/>
            <person name="Arakawa K."/>
        </authorList>
    </citation>
    <scope>NUCLEOTIDE SEQUENCE</scope>
</reference>
<feature type="non-terminal residue" evidence="3">
    <location>
        <position position="312"/>
    </location>
</feature>
<dbReference type="Proteomes" id="UP000887013">
    <property type="component" value="Unassembled WGS sequence"/>
</dbReference>
<proteinExistence type="predicted"/>
<gene>
    <name evidence="3" type="ORF">NPIL_484031</name>
</gene>
<feature type="compositionally biased region" description="Low complexity" evidence="1">
    <location>
        <begin position="218"/>
        <end position="236"/>
    </location>
</feature>
<feature type="region of interest" description="Disordered" evidence="1">
    <location>
        <begin position="1"/>
        <end position="34"/>
    </location>
</feature>
<comment type="caution">
    <text evidence="3">The sequence shown here is derived from an EMBL/GenBank/DDBJ whole genome shotgun (WGS) entry which is preliminary data.</text>
</comment>
<keyword evidence="4" id="KW-1185">Reference proteome</keyword>
<name>A0A8X6MLH4_NEPPI</name>
<evidence type="ECO:0000256" key="1">
    <source>
        <dbReference type="SAM" id="MobiDB-lite"/>
    </source>
</evidence>
<evidence type="ECO:0000313" key="4">
    <source>
        <dbReference type="Proteomes" id="UP000887013"/>
    </source>
</evidence>
<evidence type="ECO:0000259" key="2">
    <source>
        <dbReference type="PROSITE" id="PS00028"/>
    </source>
</evidence>
<evidence type="ECO:0000313" key="3">
    <source>
        <dbReference type="EMBL" id="GFS62802.1"/>
    </source>
</evidence>
<accession>A0A8X6MLH4</accession>
<dbReference type="AlphaFoldDB" id="A0A8X6MLH4"/>
<organism evidence="3 4">
    <name type="scientific">Nephila pilipes</name>
    <name type="common">Giant wood spider</name>
    <name type="synonym">Nephila maculata</name>
    <dbReference type="NCBI Taxonomy" id="299642"/>
    <lineage>
        <taxon>Eukaryota</taxon>
        <taxon>Metazoa</taxon>
        <taxon>Ecdysozoa</taxon>
        <taxon>Arthropoda</taxon>
        <taxon>Chelicerata</taxon>
        <taxon>Arachnida</taxon>
        <taxon>Araneae</taxon>
        <taxon>Araneomorphae</taxon>
        <taxon>Entelegynae</taxon>
        <taxon>Araneoidea</taxon>
        <taxon>Nephilidae</taxon>
        <taxon>Nephila</taxon>
    </lineage>
</organism>
<feature type="compositionally biased region" description="Polar residues" evidence="1">
    <location>
        <begin position="22"/>
        <end position="34"/>
    </location>
</feature>
<dbReference type="InterPro" id="IPR013087">
    <property type="entry name" value="Znf_C2H2_type"/>
</dbReference>
<dbReference type="EMBL" id="BMAW01093925">
    <property type="protein sequence ID" value="GFS62802.1"/>
    <property type="molecule type" value="Genomic_DNA"/>
</dbReference>
<dbReference type="PROSITE" id="PS00028">
    <property type="entry name" value="ZINC_FINGER_C2H2_1"/>
    <property type="match status" value="1"/>
</dbReference>